<dbReference type="PANTHER" id="PTHR46890">
    <property type="entry name" value="NON-LTR RETROLELEMENT REVERSE TRANSCRIPTASE-LIKE PROTEIN-RELATED"/>
    <property type="match status" value="1"/>
</dbReference>
<name>A0AAW2KAU2_SESRA</name>
<dbReference type="Pfam" id="PF00078">
    <property type="entry name" value="RVT_1"/>
    <property type="match status" value="1"/>
</dbReference>
<proteinExistence type="predicted"/>
<evidence type="ECO:0000259" key="1">
    <source>
        <dbReference type="Pfam" id="PF00078"/>
    </source>
</evidence>
<gene>
    <name evidence="2" type="ORF">Sradi_6265500</name>
</gene>
<dbReference type="InterPro" id="IPR000477">
    <property type="entry name" value="RT_dom"/>
</dbReference>
<reference evidence="2" key="1">
    <citation type="submission" date="2020-06" db="EMBL/GenBank/DDBJ databases">
        <authorList>
            <person name="Li T."/>
            <person name="Hu X."/>
            <person name="Zhang T."/>
            <person name="Song X."/>
            <person name="Zhang H."/>
            <person name="Dai N."/>
            <person name="Sheng W."/>
            <person name="Hou X."/>
            <person name="Wei L."/>
        </authorList>
    </citation>
    <scope>NUCLEOTIDE SEQUENCE</scope>
    <source>
        <strain evidence="2">G02</strain>
        <tissue evidence="2">Leaf</tissue>
    </source>
</reference>
<reference evidence="2" key="2">
    <citation type="journal article" date="2024" name="Plant">
        <title>Genomic evolution and insights into agronomic trait innovations of Sesamum species.</title>
        <authorList>
            <person name="Miao H."/>
            <person name="Wang L."/>
            <person name="Qu L."/>
            <person name="Liu H."/>
            <person name="Sun Y."/>
            <person name="Le M."/>
            <person name="Wang Q."/>
            <person name="Wei S."/>
            <person name="Zheng Y."/>
            <person name="Lin W."/>
            <person name="Duan Y."/>
            <person name="Cao H."/>
            <person name="Xiong S."/>
            <person name="Wang X."/>
            <person name="Wei L."/>
            <person name="Li C."/>
            <person name="Ma Q."/>
            <person name="Ju M."/>
            <person name="Zhao R."/>
            <person name="Li G."/>
            <person name="Mu C."/>
            <person name="Tian Q."/>
            <person name="Mei H."/>
            <person name="Zhang T."/>
            <person name="Gao T."/>
            <person name="Zhang H."/>
        </authorList>
    </citation>
    <scope>NUCLEOTIDE SEQUENCE</scope>
    <source>
        <strain evidence="2">G02</strain>
    </source>
</reference>
<feature type="domain" description="Reverse transcriptase" evidence="1">
    <location>
        <begin position="74"/>
        <end position="156"/>
    </location>
</feature>
<dbReference type="AlphaFoldDB" id="A0AAW2KAU2"/>
<dbReference type="InterPro" id="IPR052343">
    <property type="entry name" value="Retrotransposon-Effector_Assoc"/>
</dbReference>
<protein>
    <recommendedName>
        <fullName evidence="1">Reverse transcriptase domain-containing protein</fullName>
    </recommendedName>
</protein>
<evidence type="ECO:0000313" key="2">
    <source>
        <dbReference type="EMBL" id="KAL0303974.1"/>
    </source>
</evidence>
<comment type="caution">
    <text evidence="2">The sequence shown here is derived from an EMBL/GenBank/DDBJ whole genome shotgun (WGS) entry which is preliminary data.</text>
</comment>
<dbReference type="EMBL" id="JACGWJ010000029">
    <property type="protein sequence ID" value="KAL0303974.1"/>
    <property type="molecule type" value="Genomic_DNA"/>
</dbReference>
<organism evidence="2">
    <name type="scientific">Sesamum radiatum</name>
    <name type="common">Black benniseed</name>
    <dbReference type="NCBI Taxonomy" id="300843"/>
    <lineage>
        <taxon>Eukaryota</taxon>
        <taxon>Viridiplantae</taxon>
        <taxon>Streptophyta</taxon>
        <taxon>Embryophyta</taxon>
        <taxon>Tracheophyta</taxon>
        <taxon>Spermatophyta</taxon>
        <taxon>Magnoliopsida</taxon>
        <taxon>eudicotyledons</taxon>
        <taxon>Gunneridae</taxon>
        <taxon>Pentapetalae</taxon>
        <taxon>asterids</taxon>
        <taxon>lamiids</taxon>
        <taxon>Lamiales</taxon>
        <taxon>Pedaliaceae</taxon>
        <taxon>Sesamum</taxon>
    </lineage>
</organism>
<sequence length="609" mass="68154">MSEGRQCIQRYVESYFRNVFASSRPQTADIARGTAHLGPIVDSSMAEELMSTYTEIEVTKALFQMASLKSRVLTFRSISLCNVVYKIASKAIANRLKNHLDRIISPTQSAFVSGRLITDNILLAFEINHYLNTKASGRQGYMALKLDISKAYDKVVRSSGQSFLRKGSVKGILSLLICFFFARSRSVLFCRNLRASDQEINFTKSSVALSKNTREGERQQVSGKLGIRRENTMELYLDLLSKLARSKRELFAVIRDRVWSRITGWNEKLLSHAGNEVLIKSVIQAIPTLLCGGLSGVYGISYQSRDEENFRSSTNKDKPLSQVLRALYYPSGDIFSVRLGFRPSFTWRSISSALPLFRAGCRWRVGSGSSICLLEDTWLPRPVSFKPITPAPAIGGTRLVAELIDPESRDWDLAKIENLFWPIDKDIILTCALEEETSCSNHGVERDWWKLIWQAKLSGKVCPHCGSKTEDTLHARLLCPFARQVWGLSNLGAEVLYRNHYASAPWLTSVADALNVSNLCFFCCICCSIWWSRNSRMHTGICLPPDLVVCFAVRYLDAFLTQNSEESAKRVQVASSRWSGPLAGVVKLNFDGAILANGIAMGIGVVTRD</sequence>
<dbReference type="PANTHER" id="PTHR46890:SF48">
    <property type="entry name" value="RNA-DIRECTED DNA POLYMERASE"/>
    <property type="match status" value="1"/>
</dbReference>
<accession>A0AAW2KAU2</accession>